<evidence type="ECO:0000256" key="1">
    <source>
        <dbReference type="SAM" id="Phobius"/>
    </source>
</evidence>
<keyword evidence="1" id="KW-0812">Transmembrane</keyword>
<feature type="transmembrane region" description="Helical" evidence="1">
    <location>
        <begin position="139"/>
        <end position="156"/>
    </location>
</feature>
<keyword evidence="1" id="KW-1133">Transmembrane helix</keyword>
<dbReference type="EMBL" id="JAIXCQ010000010">
    <property type="protein sequence ID" value="MCA5894495.1"/>
    <property type="molecule type" value="Genomic_DNA"/>
</dbReference>
<organism evidence="2 3">
    <name type="scientific">Isoptericola luteus</name>
    <dbReference type="NCBI Taxonomy" id="2879484"/>
    <lineage>
        <taxon>Bacteria</taxon>
        <taxon>Bacillati</taxon>
        <taxon>Actinomycetota</taxon>
        <taxon>Actinomycetes</taxon>
        <taxon>Micrococcales</taxon>
        <taxon>Promicromonosporaceae</taxon>
        <taxon>Isoptericola</taxon>
    </lineage>
</organism>
<dbReference type="Proteomes" id="UP001319870">
    <property type="component" value="Unassembled WGS sequence"/>
</dbReference>
<proteinExistence type="predicted"/>
<name>A0ABS7ZHI4_9MICO</name>
<gene>
    <name evidence="2" type="ORF">LEP48_14230</name>
</gene>
<keyword evidence="1" id="KW-0472">Membrane</keyword>
<sequence>MTDTPDGNDGRHPAPDAFSAADSLRILREQQDRARSALVPDGRLLCLLWGVAWLAGYLVLWTSARGTEGIPSGPAFVIFGGLLAAAIVITIVHSARRTGGTRGAGQRAGVLWGFTWCLAFLAYPFIIGGIARAGASDDVIGLVANGLACMIVGIMYLTGSACFADDGLYVLGAWIVLTGGVATSVGMPGTYLVMALLGGGGFLVITLVLQVIHLRRRRRADTGLEAAAVRQGPGDD</sequence>
<comment type="caution">
    <text evidence="2">The sequence shown here is derived from an EMBL/GenBank/DDBJ whole genome shotgun (WGS) entry which is preliminary data.</text>
</comment>
<evidence type="ECO:0000313" key="3">
    <source>
        <dbReference type="Proteomes" id="UP001319870"/>
    </source>
</evidence>
<dbReference type="RefSeq" id="WP_225566260.1">
    <property type="nucleotide sequence ID" value="NZ_JAIXCQ010000010.1"/>
</dbReference>
<feature type="transmembrane region" description="Helical" evidence="1">
    <location>
        <begin position="76"/>
        <end position="96"/>
    </location>
</feature>
<reference evidence="2 3" key="1">
    <citation type="submission" date="2021-09" db="EMBL/GenBank/DDBJ databases">
        <title>Isoptericola luteus sp. nov., a novel bacterium isolated from Harbin, the capital city of Heilongjiang province.</title>
        <authorList>
            <person name="Li J."/>
        </authorList>
    </citation>
    <scope>NUCLEOTIDE SEQUENCE [LARGE SCALE GENOMIC DNA]</scope>
    <source>
        <strain evidence="2 3">NEAU-Y5</strain>
    </source>
</reference>
<protein>
    <submittedName>
        <fullName evidence="2">Uncharacterized protein</fullName>
    </submittedName>
</protein>
<keyword evidence="3" id="KW-1185">Reference proteome</keyword>
<feature type="transmembrane region" description="Helical" evidence="1">
    <location>
        <begin position="191"/>
        <end position="212"/>
    </location>
</feature>
<evidence type="ECO:0000313" key="2">
    <source>
        <dbReference type="EMBL" id="MCA5894495.1"/>
    </source>
</evidence>
<feature type="transmembrane region" description="Helical" evidence="1">
    <location>
        <begin position="44"/>
        <end position="64"/>
    </location>
</feature>
<feature type="transmembrane region" description="Helical" evidence="1">
    <location>
        <begin position="168"/>
        <end position="185"/>
    </location>
</feature>
<accession>A0ABS7ZHI4</accession>
<feature type="transmembrane region" description="Helical" evidence="1">
    <location>
        <begin position="108"/>
        <end position="127"/>
    </location>
</feature>